<sequence length="773" mass="83282">MRVRIAVLVGRASRWRLRSLVTVLRAADSGAPTAVRAVADALDSLGPETVWRAWAEPPVSGPNRRRWDSPLVAELPTGSTPVPDILVDAAWHDWLDDHEAGLWSLLRRWNRSATTTESQKVRVLSRLALGDESVAVEAQLLVDAATRFGHPLGERARVRFLALSDPEVIDLYCTAALNSPEAAAFCAEHHLAPTDEVQRAVFFVRTGQHEQYRALDPEGALLALGYRGASAEERSALREAMTAFGGIDALRVLAGQRSAQGDFASLTEQERAYLVRQLKEQRDWDRLWSFTLLMPLAEAVRTVRAFEGWRPAGEEDRDAFEALRAADPQAVDGSVSILSGAAESSPAPHTRIRLADLDERLAGITDLDFSPDGTQLAFVGDGPPAEEPILARAGIVDLGSGTLSRLHCDFTDPLDRVAHLGSGTMVVAEADPYYMDYRAEGGNHRRPKIHHVDGSGVRALDPGVDEITGLKRIAGDRAFAVSALLSKADLSDHPVLFIGGPHGDLAASGVLNGLGEDFEPLIAAVDPDGRLIAIVDVFEAAVVADLGSFVVNKLDDGSGTLENIPVALSPSTLVSCTNTGELKVWHEPLTSAEPSMTIPAWSPSVDLTALAWSPALNRFVAVDLTYELHLELLDVPPTRDAPVPDALISERIALNDNVSMTLITRLSPRGDVLAVGSADGTIDLYVLTTLTLRPFIARPMGLMTHQELAQVVEAQKQPLLDEASHTTLTLLRACLEHRFRHDVGIGEAAGTAVAGGFEIELGELQERKGDADA</sequence>
<dbReference type="InterPro" id="IPR015943">
    <property type="entry name" value="WD40/YVTN_repeat-like_dom_sf"/>
</dbReference>
<dbReference type="SUPFAM" id="SSF82171">
    <property type="entry name" value="DPP6 N-terminal domain-like"/>
    <property type="match status" value="1"/>
</dbReference>
<dbReference type="Gene3D" id="2.130.10.10">
    <property type="entry name" value="YVTN repeat-like/Quinoprotein amine dehydrogenase"/>
    <property type="match status" value="1"/>
</dbReference>
<gene>
    <name evidence="1" type="ORF">GCM10010094_78650</name>
</gene>
<keyword evidence="2" id="KW-1185">Reference proteome</keyword>
<name>A0A917VPW6_9ACTN</name>
<dbReference type="EMBL" id="BMPQ01000033">
    <property type="protein sequence ID" value="GGL06145.1"/>
    <property type="molecule type" value="Genomic_DNA"/>
</dbReference>
<reference evidence="1" key="2">
    <citation type="submission" date="2020-09" db="EMBL/GenBank/DDBJ databases">
        <authorList>
            <person name="Sun Q."/>
            <person name="Ohkuma M."/>
        </authorList>
    </citation>
    <scope>NUCLEOTIDE SEQUENCE</scope>
    <source>
        <strain evidence="1">JCM 3035</strain>
    </source>
</reference>
<protein>
    <submittedName>
        <fullName evidence="1">Uncharacterized protein</fullName>
    </submittedName>
</protein>
<evidence type="ECO:0000313" key="1">
    <source>
        <dbReference type="EMBL" id="GGL06145.1"/>
    </source>
</evidence>
<comment type="caution">
    <text evidence="1">The sequence shown here is derived from an EMBL/GenBank/DDBJ whole genome shotgun (WGS) entry which is preliminary data.</text>
</comment>
<reference evidence="1" key="1">
    <citation type="journal article" date="2014" name="Int. J. Syst. Evol. Microbiol.">
        <title>Complete genome sequence of Corynebacterium casei LMG S-19264T (=DSM 44701T), isolated from a smear-ripened cheese.</title>
        <authorList>
            <consortium name="US DOE Joint Genome Institute (JGI-PGF)"/>
            <person name="Walter F."/>
            <person name="Albersmeier A."/>
            <person name="Kalinowski J."/>
            <person name="Ruckert C."/>
        </authorList>
    </citation>
    <scope>NUCLEOTIDE SEQUENCE</scope>
    <source>
        <strain evidence="1">JCM 3035</strain>
    </source>
</reference>
<dbReference type="Proteomes" id="UP000637788">
    <property type="component" value="Unassembled WGS sequence"/>
</dbReference>
<accession>A0A917VPW6</accession>
<dbReference type="RefSeq" id="WP_189326540.1">
    <property type="nucleotide sequence ID" value="NZ_BMPQ01000033.1"/>
</dbReference>
<proteinExistence type="predicted"/>
<dbReference type="AlphaFoldDB" id="A0A917VPW6"/>
<organism evidence="1 2">
    <name type="scientific">Streptomyces flaveus</name>
    <dbReference type="NCBI Taxonomy" id="66370"/>
    <lineage>
        <taxon>Bacteria</taxon>
        <taxon>Bacillati</taxon>
        <taxon>Actinomycetota</taxon>
        <taxon>Actinomycetes</taxon>
        <taxon>Kitasatosporales</taxon>
        <taxon>Streptomycetaceae</taxon>
        <taxon>Streptomyces</taxon>
        <taxon>Streptomyces aurantiacus group</taxon>
    </lineage>
</organism>
<evidence type="ECO:0000313" key="2">
    <source>
        <dbReference type="Proteomes" id="UP000637788"/>
    </source>
</evidence>